<accession>A0AAV4MGW4</accession>
<reference evidence="1 2" key="1">
    <citation type="submission" date="2021-06" db="EMBL/GenBank/DDBJ databases">
        <title>Caerostris extrusa draft genome.</title>
        <authorList>
            <person name="Kono N."/>
            <person name="Arakawa K."/>
        </authorList>
    </citation>
    <scope>NUCLEOTIDE SEQUENCE [LARGE SCALE GENOMIC DNA]</scope>
</reference>
<organism evidence="1 2">
    <name type="scientific">Caerostris extrusa</name>
    <name type="common">Bark spider</name>
    <name type="synonym">Caerostris bankana</name>
    <dbReference type="NCBI Taxonomy" id="172846"/>
    <lineage>
        <taxon>Eukaryota</taxon>
        <taxon>Metazoa</taxon>
        <taxon>Ecdysozoa</taxon>
        <taxon>Arthropoda</taxon>
        <taxon>Chelicerata</taxon>
        <taxon>Arachnida</taxon>
        <taxon>Araneae</taxon>
        <taxon>Araneomorphae</taxon>
        <taxon>Entelegynae</taxon>
        <taxon>Araneoidea</taxon>
        <taxon>Araneidae</taxon>
        <taxon>Caerostris</taxon>
    </lineage>
</organism>
<keyword evidence="2" id="KW-1185">Reference proteome</keyword>
<evidence type="ECO:0000313" key="1">
    <source>
        <dbReference type="EMBL" id="GIX70049.1"/>
    </source>
</evidence>
<comment type="caution">
    <text evidence="1">The sequence shown here is derived from an EMBL/GenBank/DDBJ whole genome shotgun (WGS) entry which is preliminary data.</text>
</comment>
<dbReference type="EMBL" id="BPLR01019644">
    <property type="protein sequence ID" value="GIX70049.1"/>
    <property type="molecule type" value="Genomic_DNA"/>
</dbReference>
<protein>
    <submittedName>
        <fullName evidence="1">Uncharacterized protein</fullName>
    </submittedName>
</protein>
<gene>
    <name evidence="1" type="ORF">CEXT_410881</name>
</gene>
<name>A0AAV4MGW4_CAEEX</name>
<proteinExistence type="predicted"/>
<dbReference type="Proteomes" id="UP001054945">
    <property type="component" value="Unassembled WGS sequence"/>
</dbReference>
<dbReference type="AlphaFoldDB" id="A0AAV4MGW4"/>
<evidence type="ECO:0000313" key="2">
    <source>
        <dbReference type="Proteomes" id="UP001054945"/>
    </source>
</evidence>
<sequence>MCDYSTAPLSSIHLFNGFCLSWWESEFGLLNHRSPAKDAFRNNGQIKSTLGVTLSCFISRETEVYLISTFPTENETEMNFLKESRT</sequence>